<dbReference type="EMBL" id="QVTD01000017">
    <property type="protein sequence ID" value="RFU61098.1"/>
    <property type="molecule type" value="Genomic_DNA"/>
</dbReference>
<feature type="transmembrane region" description="Helical" evidence="1">
    <location>
        <begin position="12"/>
        <end position="30"/>
    </location>
</feature>
<feature type="transmembrane region" description="Helical" evidence="1">
    <location>
        <begin position="36"/>
        <end position="61"/>
    </location>
</feature>
<proteinExistence type="predicted"/>
<dbReference type="AlphaFoldDB" id="A0A372L797"/>
<keyword evidence="1" id="KW-1133">Transmembrane helix</keyword>
<reference evidence="2 3" key="1">
    <citation type="submission" date="2018-08" db="EMBL/GenBank/DDBJ databases">
        <title>Bacillus chawlae sp. nov., Bacillus glennii sp. nov., and Bacillus saganii sp. nov. Isolated from the Vehicle Assembly Building at Kennedy Space Center where the Viking Spacecraft were Assembled.</title>
        <authorList>
            <person name="Seuylemezian A."/>
            <person name="Vaishampayan P."/>
        </authorList>
    </citation>
    <scope>NUCLEOTIDE SEQUENCE [LARGE SCALE GENOMIC DNA]</scope>
    <source>
        <strain evidence="2 3">V44-8</strain>
    </source>
</reference>
<accession>A0A372L797</accession>
<keyword evidence="1" id="KW-0472">Membrane</keyword>
<comment type="caution">
    <text evidence="2">The sequence shown here is derived from an EMBL/GenBank/DDBJ whole genome shotgun (WGS) entry which is preliminary data.</text>
</comment>
<protein>
    <recommendedName>
        <fullName evidence="4">PH domain-containing protein</fullName>
    </recommendedName>
</protein>
<dbReference type="Proteomes" id="UP000262939">
    <property type="component" value="Unassembled WGS sequence"/>
</dbReference>
<sequence length="163" mass="18575">MKKDVFNNQVSKKLAYVISAIGPILIFIMLEDLFDFHLAVAAIISLVFYGLIISIINYGYLEKIVIQDGRIIYYLQGKQTIPVKDIEHMYFVVNLSSAIGEEEMDEGFVNQTPEKKTRSLVIRTKEGQKLTLNAANFGKSFQEIIDVLKEINPSIKMSKPQKR</sequence>
<dbReference type="RefSeq" id="WP_117324132.1">
    <property type="nucleotide sequence ID" value="NZ_QVTD01000017.1"/>
</dbReference>
<keyword evidence="3" id="KW-1185">Reference proteome</keyword>
<evidence type="ECO:0000256" key="1">
    <source>
        <dbReference type="SAM" id="Phobius"/>
    </source>
</evidence>
<evidence type="ECO:0000313" key="2">
    <source>
        <dbReference type="EMBL" id="RFU61098.1"/>
    </source>
</evidence>
<name>A0A372L797_9BACI</name>
<evidence type="ECO:0008006" key="4">
    <source>
        <dbReference type="Google" id="ProtNLM"/>
    </source>
</evidence>
<evidence type="ECO:0000313" key="3">
    <source>
        <dbReference type="Proteomes" id="UP000262939"/>
    </source>
</evidence>
<gene>
    <name evidence="2" type="ORF">D0466_19125</name>
</gene>
<keyword evidence="1" id="KW-0812">Transmembrane</keyword>
<organism evidence="2 3">
    <name type="scientific">Peribacillus glennii</name>
    <dbReference type="NCBI Taxonomy" id="2303991"/>
    <lineage>
        <taxon>Bacteria</taxon>
        <taxon>Bacillati</taxon>
        <taxon>Bacillota</taxon>
        <taxon>Bacilli</taxon>
        <taxon>Bacillales</taxon>
        <taxon>Bacillaceae</taxon>
        <taxon>Peribacillus</taxon>
    </lineage>
</organism>